<evidence type="ECO:0000256" key="1">
    <source>
        <dbReference type="SAM" id="Phobius"/>
    </source>
</evidence>
<reference evidence="2 3" key="1">
    <citation type="submission" date="2023-11" db="EMBL/GenBank/DDBJ databases">
        <authorList>
            <person name="Okamura Y."/>
        </authorList>
    </citation>
    <scope>NUCLEOTIDE SEQUENCE [LARGE SCALE GENOMIC DNA]</scope>
</reference>
<dbReference type="EMBL" id="CAVLEF010000001">
    <property type="protein sequence ID" value="CAK1540179.1"/>
    <property type="molecule type" value="Genomic_DNA"/>
</dbReference>
<evidence type="ECO:0000313" key="3">
    <source>
        <dbReference type="Proteomes" id="UP001497472"/>
    </source>
</evidence>
<name>A0AAV1ISU7_9NEOP</name>
<keyword evidence="1" id="KW-0812">Transmembrane</keyword>
<keyword evidence="1" id="KW-0472">Membrane</keyword>
<dbReference type="AlphaFoldDB" id="A0AAV1ISU7"/>
<proteinExistence type="predicted"/>
<dbReference type="Proteomes" id="UP001497472">
    <property type="component" value="Unassembled WGS sequence"/>
</dbReference>
<comment type="caution">
    <text evidence="2">The sequence shown here is derived from an EMBL/GenBank/DDBJ whole genome shotgun (WGS) entry which is preliminary data.</text>
</comment>
<sequence>MTHVKFLNQKHAGSLATVPSPQSLNRRGSVCCGDWSVSLTLESGPFPSRLPDQKNKHARTGEPRAAFLDWVDGTASPARRAPFASLLRASFAIARPSYALYSALCLVFLLLHRTGDL</sequence>
<evidence type="ECO:0000313" key="2">
    <source>
        <dbReference type="EMBL" id="CAK1540179.1"/>
    </source>
</evidence>
<gene>
    <name evidence="2" type="ORF">LNINA_LOCUS251</name>
</gene>
<protein>
    <submittedName>
        <fullName evidence="2">Uncharacterized protein</fullName>
    </submittedName>
</protein>
<organism evidence="2 3">
    <name type="scientific">Leptosia nina</name>
    <dbReference type="NCBI Taxonomy" id="320188"/>
    <lineage>
        <taxon>Eukaryota</taxon>
        <taxon>Metazoa</taxon>
        <taxon>Ecdysozoa</taxon>
        <taxon>Arthropoda</taxon>
        <taxon>Hexapoda</taxon>
        <taxon>Insecta</taxon>
        <taxon>Pterygota</taxon>
        <taxon>Neoptera</taxon>
        <taxon>Endopterygota</taxon>
        <taxon>Lepidoptera</taxon>
        <taxon>Glossata</taxon>
        <taxon>Ditrysia</taxon>
        <taxon>Papilionoidea</taxon>
        <taxon>Pieridae</taxon>
        <taxon>Pierinae</taxon>
        <taxon>Leptosia</taxon>
    </lineage>
</organism>
<keyword evidence="3" id="KW-1185">Reference proteome</keyword>
<accession>A0AAV1ISU7</accession>
<feature type="transmembrane region" description="Helical" evidence="1">
    <location>
        <begin position="98"/>
        <end position="115"/>
    </location>
</feature>
<keyword evidence="1" id="KW-1133">Transmembrane helix</keyword>